<dbReference type="PANTHER" id="PTHR12231">
    <property type="entry name" value="CTX-RELATED TYPE I TRANSMEMBRANE PROTEIN"/>
    <property type="match status" value="1"/>
</dbReference>
<dbReference type="InterPro" id="IPR013783">
    <property type="entry name" value="Ig-like_fold"/>
</dbReference>
<evidence type="ECO:0000256" key="7">
    <source>
        <dbReference type="SAM" id="MobiDB-lite"/>
    </source>
</evidence>
<dbReference type="FunFam" id="2.60.40.10:FF:000032">
    <property type="entry name" value="palladin isoform X1"/>
    <property type="match status" value="1"/>
</dbReference>
<dbReference type="FunFam" id="2.60.40.10:FF:000425">
    <property type="entry name" value="Myosin light chain kinase"/>
    <property type="match status" value="1"/>
</dbReference>
<dbReference type="SUPFAM" id="SSF48726">
    <property type="entry name" value="Immunoglobulin"/>
    <property type="match status" value="11"/>
</dbReference>
<dbReference type="eggNOG" id="KOG0613">
    <property type="taxonomic scope" value="Eukaryota"/>
</dbReference>
<evidence type="ECO:0000313" key="10">
    <source>
        <dbReference type="Proteomes" id="UP000008281"/>
    </source>
</evidence>
<feature type="region of interest" description="Disordered" evidence="7">
    <location>
        <begin position="2353"/>
        <end position="2516"/>
    </location>
</feature>
<evidence type="ECO:0000256" key="5">
    <source>
        <dbReference type="ARBA" id="ARBA00023157"/>
    </source>
</evidence>
<feature type="region of interest" description="Disordered" evidence="7">
    <location>
        <begin position="2002"/>
        <end position="2023"/>
    </location>
</feature>
<feature type="domain" description="Ig-like" evidence="8">
    <location>
        <begin position="431"/>
        <end position="518"/>
    </location>
</feature>
<accession>E3LUN0</accession>
<dbReference type="GO" id="GO:0019899">
    <property type="term" value="F:enzyme binding"/>
    <property type="evidence" value="ECO:0007669"/>
    <property type="project" value="UniProtKB-ARBA"/>
</dbReference>
<keyword evidence="2" id="KW-0963">Cytoplasm</keyword>
<dbReference type="InterPro" id="IPR007110">
    <property type="entry name" value="Ig-like_dom"/>
</dbReference>
<feature type="compositionally biased region" description="Low complexity" evidence="7">
    <location>
        <begin position="2149"/>
        <end position="2158"/>
    </location>
</feature>
<feature type="region of interest" description="Disordered" evidence="7">
    <location>
        <begin position="1"/>
        <end position="38"/>
    </location>
</feature>
<dbReference type="InterPro" id="IPR003599">
    <property type="entry name" value="Ig_sub"/>
</dbReference>
<dbReference type="InterPro" id="IPR051170">
    <property type="entry name" value="Neural/epithelial_adhesion"/>
</dbReference>
<evidence type="ECO:0000256" key="3">
    <source>
        <dbReference type="ARBA" id="ARBA00022729"/>
    </source>
</evidence>
<keyword evidence="10" id="KW-1185">Reference proteome</keyword>
<dbReference type="SMART" id="SM00408">
    <property type="entry name" value="IGc2"/>
    <property type="match status" value="4"/>
</dbReference>
<organism evidence="10">
    <name type="scientific">Caenorhabditis remanei</name>
    <name type="common">Caenorhabditis vulgaris</name>
    <dbReference type="NCBI Taxonomy" id="31234"/>
    <lineage>
        <taxon>Eukaryota</taxon>
        <taxon>Metazoa</taxon>
        <taxon>Ecdysozoa</taxon>
        <taxon>Nematoda</taxon>
        <taxon>Chromadorea</taxon>
        <taxon>Rhabditida</taxon>
        <taxon>Rhabditina</taxon>
        <taxon>Rhabditomorpha</taxon>
        <taxon>Rhabditoidea</taxon>
        <taxon>Rhabditidae</taxon>
        <taxon>Peloderinae</taxon>
        <taxon>Caenorhabditis</taxon>
    </lineage>
</organism>
<evidence type="ECO:0000256" key="4">
    <source>
        <dbReference type="ARBA" id="ARBA00022737"/>
    </source>
</evidence>
<feature type="domain" description="Ig-like" evidence="8">
    <location>
        <begin position="848"/>
        <end position="940"/>
    </location>
</feature>
<dbReference type="Proteomes" id="UP000008281">
    <property type="component" value="Unassembled WGS sequence"/>
</dbReference>
<name>E3LUN0_CAERE</name>
<dbReference type="PANTHER" id="PTHR12231:SF253">
    <property type="entry name" value="DPR-INTERACTING PROTEIN ETA, ISOFORM B-RELATED"/>
    <property type="match status" value="1"/>
</dbReference>
<feature type="domain" description="Ig-like" evidence="8">
    <location>
        <begin position="970"/>
        <end position="1061"/>
    </location>
</feature>
<evidence type="ECO:0000256" key="1">
    <source>
        <dbReference type="ARBA" id="ARBA00004161"/>
    </source>
</evidence>
<evidence type="ECO:0000313" key="9">
    <source>
        <dbReference type="EMBL" id="EFP11055.1"/>
    </source>
</evidence>
<dbReference type="Pfam" id="PF07679">
    <property type="entry name" value="I-set"/>
    <property type="match status" value="7"/>
</dbReference>
<dbReference type="EMBL" id="DS268415">
    <property type="protein sequence ID" value="EFP11055.1"/>
    <property type="molecule type" value="Genomic_DNA"/>
</dbReference>
<keyword evidence="6" id="KW-0393">Immunoglobulin domain</keyword>
<protein>
    <recommendedName>
        <fullName evidence="8">Ig-like domain-containing protein</fullName>
    </recommendedName>
</protein>
<feature type="domain" description="Ig-like" evidence="8">
    <location>
        <begin position="3025"/>
        <end position="3122"/>
    </location>
</feature>
<dbReference type="HOGENOM" id="CLU_225378_0_0_1"/>
<dbReference type="PROSITE" id="PS50835">
    <property type="entry name" value="IG_LIKE"/>
    <property type="match status" value="7"/>
</dbReference>
<gene>
    <name evidence="9" type="ORF">CRE_31105</name>
</gene>
<keyword evidence="4" id="KW-0677">Repeat</keyword>
<feature type="region of interest" description="Disordered" evidence="7">
    <location>
        <begin position="402"/>
        <end position="429"/>
    </location>
</feature>
<feature type="compositionally biased region" description="Polar residues" evidence="7">
    <location>
        <begin position="11"/>
        <end position="38"/>
    </location>
</feature>
<reference evidence="9" key="1">
    <citation type="submission" date="2007-07" db="EMBL/GenBank/DDBJ databases">
        <title>PCAP assembly of the Caenorhabditis remanei genome.</title>
        <authorList>
            <consortium name="The Caenorhabditis remanei Sequencing Consortium"/>
            <person name="Wilson R.K."/>
        </authorList>
    </citation>
    <scope>NUCLEOTIDE SEQUENCE [LARGE SCALE GENOMIC DNA]</scope>
    <source>
        <strain evidence="9">PB4641</strain>
    </source>
</reference>
<dbReference type="OrthoDB" id="5969272at2759"/>
<dbReference type="InterPro" id="IPR003598">
    <property type="entry name" value="Ig_sub2"/>
</dbReference>
<feature type="compositionally biased region" description="Low complexity" evidence="7">
    <location>
        <begin position="2091"/>
        <end position="2104"/>
    </location>
</feature>
<proteinExistence type="predicted"/>
<feature type="region of interest" description="Disordered" evidence="7">
    <location>
        <begin position="1338"/>
        <end position="1369"/>
    </location>
</feature>
<dbReference type="CDD" id="cd00096">
    <property type="entry name" value="Ig"/>
    <property type="match status" value="2"/>
</dbReference>
<feature type="domain" description="Ig-like" evidence="8">
    <location>
        <begin position="1723"/>
        <end position="1813"/>
    </location>
</feature>
<dbReference type="InParanoid" id="E3LUN0"/>
<dbReference type="SMART" id="SM00409">
    <property type="entry name" value="IG"/>
    <property type="match status" value="11"/>
</dbReference>
<dbReference type="OMA" id="CHATNTH"/>
<feature type="region of interest" description="Disordered" evidence="7">
    <location>
        <begin position="1695"/>
        <end position="1716"/>
    </location>
</feature>
<feature type="compositionally biased region" description="Polar residues" evidence="7">
    <location>
        <begin position="2377"/>
        <end position="2395"/>
    </location>
</feature>
<feature type="compositionally biased region" description="Basic residues" evidence="7">
    <location>
        <begin position="2209"/>
        <end position="2226"/>
    </location>
</feature>
<dbReference type="InterPro" id="IPR036179">
    <property type="entry name" value="Ig-like_dom_sf"/>
</dbReference>
<evidence type="ECO:0000256" key="2">
    <source>
        <dbReference type="ARBA" id="ARBA00022490"/>
    </source>
</evidence>
<evidence type="ECO:0000256" key="6">
    <source>
        <dbReference type="ARBA" id="ARBA00023319"/>
    </source>
</evidence>
<evidence type="ECO:0000259" key="8">
    <source>
        <dbReference type="PROSITE" id="PS50835"/>
    </source>
</evidence>
<feature type="domain" description="Ig-like" evidence="8">
    <location>
        <begin position="3132"/>
        <end position="3226"/>
    </location>
</feature>
<keyword evidence="5" id="KW-1015">Disulfide bond</keyword>
<feature type="region of interest" description="Disordered" evidence="7">
    <location>
        <begin position="2044"/>
        <end position="2065"/>
    </location>
</feature>
<feature type="compositionally biased region" description="Basic and acidic residues" evidence="7">
    <location>
        <begin position="2475"/>
        <end position="2484"/>
    </location>
</feature>
<comment type="subcellular location">
    <subcellularLocation>
        <location evidence="1">Cytoplasm</location>
        <location evidence="1">Myofibril</location>
        <location evidence="1">Sarcomere</location>
        <location evidence="1">A band</location>
    </subcellularLocation>
</comment>
<feature type="compositionally biased region" description="Low complexity" evidence="7">
    <location>
        <begin position="2363"/>
        <end position="2376"/>
    </location>
</feature>
<dbReference type="GO" id="GO:0031672">
    <property type="term" value="C:A band"/>
    <property type="evidence" value="ECO:0007669"/>
    <property type="project" value="UniProtKB-SubCell"/>
</dbReference>
<sequence>MEGNEKKGLPPTQQQRHLNIDTTVGGSISQPVSPSMSYSTDRETVMRSASGHATVAETHLIRSIGSQSQSYTEEHWSSEITSFVALAPPKFIQVIKAYRVHSTDTISLVVEVASDPPAIFEWFCNEKSVLQDRNRFQVGHGINISRLKVSQPEQGVYKCVTRNPAGVSTSYGYITVNADREHLSSSKEDMRLQRQHSVTYHQAPRFLTQVPNLFVTAGSNVIIDVEVDANPPARFSWFVNGKEYRDTTHGVEMFSPDVNRSVVRFSIPVAGEYKVVASNVHGSAMSCGHVDIQKGECILFFKDRPVKSEQVNSFFVPVIELEESSVTTSTTVFDPMTTSMRALGNAGRNSRQAVNMFELNYTQRSSSVPRGVRHIESHIEVSNMATEEKRLLQQQSRSDAASIVESRFQQKPQPPKPPRAGTSRRFLPEPPKFVTTLPAVITVNAEDKLVLSVDVQAIPAAEFAWHVNGFEVKKSQNIVLLNEHNKSTLVLHPPVKQGKYKVTARNDVGSESVTTQVQRIGELEEGARGSEPPDIVESAVTVTCSHDDDVGSHSSLQTVRRIQEMQDEDETDPIKPFIEATSPKVKESVEHPFANVLNPKKREERLLSPSGKGKHLPFAPRITAHPSESVFKILDGSPLKLRVMASSLPPATFLWMLNNFELRANQNITIRSEEENVSEIEFQKAPSGNITVTAKNHLGEDRWTGKVIVQYESPPPGQKITTIEKLTESWTLEEAVITQVVPTAADPGDRIVIIVRFDENKTSNCEFVWTINGVNVEKLEENLVAVESTEYESSLIVEKLEERLCGEVVCLVKNQHGEVFSSSAHLRIRDDDSSFEIVPPNLPEECAPKIVEPLHSASFLDGQPMSLRCKITANPSAAIVWSKDDVNVEEWVINKDVTTAVLDGGVCELLNPECFAEDAGLYKCTATNPHGTAETAAFINVEGAEYIKDHEEAEISESVLTEDVHIILPPKFIELLTAETDNFQQLGYVRLVATVQSVAPITVSWQKDGVDLYENEKYEVMQFPDGAQILTIREPTNLDSGVYTCTAESEHGVSNSSCQVELDFSTTKEESSPESFEKIEASPVEEVKETGIDDDIEVILKEEVSGTAQIEKREEEFKLLVKVADQVASTLVAKVFLEAVHEAVKKIVESEDEEEDNQFGSTQEPRFETSTDEYHVKENGTIKMGATISGHPTPFLEWFFGDEKLQVSQNVAMSYEAGTSAIILKNVHKRQAGTYFLHAKNCHGQAILPMKLTVDPVEAVTHVLETSVPRVIIEQDIQSAKQDEELRRAAEKVSEQFAQLWVQDAQTEAVSQTKQDAPIVTEEVTQQEVTATETVTVDQEKPSYEEPTTEVSKEVAPVQEETPNQETQIQDEVKTAVQEEIQKMVPVEEKKTTPPRTSSPMNYEEKVKAIESNLFRVSSQETLEPIEATNMLLNTAMQLKNEHVCDETTTVIVTQQPQKFDQLVTVVESNIEHHALRLSTTSSSPLKFIDLETIIQKPSTSCESIDRMFVEKSRRTANAQHRIVVLQGMSNTFHNAITWSLKKVKKLVGDAEAKAYADVEVVKQDETNEQVMTIIDNDTIVPQLLQVAAAANKLKLENVSVALVRDGDRAHQELVIEYESSIDEPMNQEPLHNTSHLTFHQQQPTGPDQHVWSRRSKYDEDEAHVVAVFVEVDANCPDQSVEIVATVNAAYEGDSRQGNAEDEPFTEVSQSLATESSAAPQAPKFLRKLVNCFGRIGEPVQLKCLIAGMPQPEIEWSVDGDPIIPNDEYSIVYEDGVCILRIESTLIEDEGEYCCTASNAAGTAFSKCYLKLSEADDDAVDLLRQLSEIRIADPTASTGYPLSLISDEENTSHQLLSNLLLTDKEVPVTATYNDDLSRAESFRRFYESAETTVKVTELFQGETVEAMFQQPEQPKPEQVSTSNTDLMFVNQKVDVMESTVSTVGNAIRQSVSSSTNSWDYMFNDPFPESQDVNINVNELYEPRVPLLPQKLSYKGQEIFANTNTVERNRNGSNGRNGKNEGEVENLKKCVETLLLFDAEMDMNDIKEKSPKKEKDIPSSKRDKLLEEQISATEKILKEVERDLDEMEVMEKSSLSPNKSLSPSKRTYESKDVEDIEAAIFSISDQLAEKQSSEEALREALQEMILSKSSPSKEIISKPAPEPEKETLEVEKMPKTEIAEMHPIVKLKQAISAIENSLLEDTEVTEIMKRKGNHKDKRKATRIKRVPSAHSARITPITTNLRDRLNQLHQLTVSEDSGSSKQNEEAKEIQELFVKIEKEINTIAELCKEKMTKQGAETVTHVLNSVLQHVASIINVILVAQDLQPIEAHTQSNNTEEVTVWYSFDVHPESEDIIGIVDEEPTNRRPSSTPRGSTRSSKLTASQDSQETTKMTISSEDTIEAPVPVAPPRKGRSLSRDRILEEQEPPQAPPRKSRKSEDNLSPEPPARPPRSRSRASGEEISPEPAPVRPPRSRSRQSGDELKETVPESPPVRPPRSKSKTSEIPRLQVDSMDESQSSTSCIHIQKTNFAFTNSTHETFNASVVVDLRNMAQLDCNVQTLDDLASIQMLCEESDYPSDTDRSLLLAGTVRYFNRASPSLHEVSPFPNLESVSMDLKNENEEENIQDVYVNVELHSVPSLTSLVEVNPNTLLQTVTSEKLDKSSLNAAEEDEEVTMELSFIGRSVMSTETLDVVLEEKDMSQMNSTLPLDYERAFSSNTIRETDILSDESITVDSSYHKSPEPPIRDIPKIEILPEEVTENFSLTHKPARRRVTGIVVNSLIYTISASIAEDNTFDVDVVQEPQRYNISIKVIEDIVDFTSLTIMSDCEDDPPAEVLMIPQDSSKLQALSYDDISIATTRTGITVSIVARSLNDGIYASLEEIAWGEVEMTVPDIMQMSAEEKSSVQFNVTVSESNLEEAKSLKSQMSFRSSQNSVSEIENTLSSTGTISIPSYVVKLESTATITCELNNYLPKNCTIDWFCGKTKVIIDNEQFDRISHDLLEVLIIRSVEPINGNLYSLKINEDLFPVAYLIVENTNLTTSANILTRPETQFVMEGQPTIITVEVDEPSVVVNWLKDRRPLHENERIKIETDGQGNHRVVIPVTSVGDQGTYLALTSSQSVAITLVVEERIDEKEVTVIASGTESEEDDVQEYLVPPGSTATIACELEECELKRSIRWLRDGKDIRFEPGKVEHVQNGLKHYLVVHDATSVDSGLYSVCISNVEFRVAHLCVNSLTSTLHALKRKRISNNSLHN</sequence>
<feature type="compositionally biased region" description="Polar residues" evidence="7">
    <location>
        <begin position="1707"/>
        <end position="1716"/>
    </location>
</feature>
<dbReference type="Gene3D" id="2.60.40.10">
    <property type="entry name" value="Immunoglobulins"/>
    <property type="match status" value="11"/>
</dbReference>
<dbReference type="STRING" id="31234.E3LUN0"/>
<keyword evidence="3" id="KW-0732">Signal</keyword>
<feature type="domain" description="Ig-like" evidence="8">
    <location>
        <begin position="89"/>
        <end position="175"/>
    </location>
</feature>
<feature type="region of interest" description="Disordered" evidence="7">
    <location>
        <begin position="1148"/>
        <end position="1168"/>
    </location>
</feature>
<feature type="region of interest" description="Disordered" evidence="7">
    <location>
        <begin position="2149"/>
        <end position="2168"/>
    </location>
</feature>
<feature type="region of interest" description="Disordered" evidence="7">
    <location>
        <begin position="2087"/>
        <end position="2108"/>
    </location>
</feature>
<feature type="region of interest" description="Disordered" evidence="7">
    <location>
        <begin position="2209"/>
        <end position="2229"/>
    </location>
</feature>
<dbReference type="InterPro" id="IPR013098">
    <property type="entry name" value="Ig_I-set"/>
</dbReference>